<evidence type="ECO:0000313" key="1">
    <source>
        <dbReference type="EMBL" id="MEQ2241039.1"/>
    </source>
</evidence>
<gene>
    <name evidence="1" type="ORF">ILYODFUR_021332</name>
</gene>
<reference evidence="1 2" key="1">
    <citation type="submission" date="2021-06" db="EMBL/GenBank/DDBJ databases">
        <authorList>
            <person name="Palmer J.M."/>
        </authorList>
    </citation>
    <scope>NUCLEOTIDE SEQUENCE [LARGE SCALE GENOMIC DNA]</scope>
    <source>
        <strain evidence="2">if_2019</strain>
        <tissue evidence="1">Muscle</tissue>
    </source>
</reference>
<evidence type="ECO:0000313" key="2">
    <source>
        <dbReference type="Proteomes" id="UP001482620"/>
    </source>
</evidence>
<sequence>MKNWGYSRGLFLPRFQSYKWQQIRPRGGNKSAFFEFSLRKKKRVQSNLNPPCQLAPLSGSRRKEKHSALSSSFLHEVTTAAAALPWRPSEKFGPPAEGRKSKT</sequence>
<accession>A0ABV0U781</accession>
<comment type="caution">
    <text evidence="1">The sequence shown here is derived from an EMBL/GenBank/DDBJ whole genome shotgun (WGS) entry which is preliminary data.</text>
</comment>
<protein>
    <submittedName>
        <fullName evidence="1">Uncharacterized protein</fullName>
    </submittedName>
</protein>
<keyword evidence="2" id="KW-1185">Reference proteome</keyword>
<name>A0ABV0U781_9TELE</name>
<dbReference type="Proteomes" id="UP001482620">
    <property type="component" value="Unassembled WGS sequence"/>
</dbReference>
<dbReference type="EMBL" id="JAHRIQ010060193">
    <property type="protein sequence ID" value="MEQ2241039.1"/>
    <property type="molecule type" value="Genomic_DNA"/>
</dbReference>
<proteinExistence type="predicted"/>
<organism evidence="1 2">
    <name type="scientific">Ilyodon furcidens</name>
    <name type="common">goldbreast splitfin</name>
    <dbReference type="NCBI Taxonomy" id="33524"/>
    <lineage>
        <taxon>Eukaryota</taxon>
        <taxon>Metazoa</taxon>
        <taxon>Chordata</taxon>
        <taxon>Craniata</taxon>
        <taxon>Vertebrata</taxon>
        <taxon>Euteleostomi</taxon>
        <taxon>Actinopterygii</taxon>
        <taxon>Neopterygii</taxon>
        <taxon>Teleostei</taxon>
        <taxon>Neoteleostei</taxon>
        <taxon>Acanthomorphata</taxon>
        <taxon>Ovalentaria</taxon>
        <taxon>Atherinomorphae</taxon>
        <taxon>Cyprinodontiformes</taxon>
        <taxon>Goodeidae</taxon>
        <taxon>Ilyodon</taxon>
    </lineage>
</organism>